<dbReference type="Proteomes" id="UP001190465">
    <property type="component" value="Chromosome"/>
</dbReference>
<reference evidence="1 2" key="1">
    <citation type="submission" date="2023-08" db="EMBL/GenBank/DDBJ databases">
        <authorList>
            <person name="Folkvardsen B D."/>
            <person name="Norman A."/>
        </authorList>
    </citation>
    <scope>NUCLEOTIDE SEQUENCE [LARGE SCALE GENOMIC DNA]</scope>
    <source>
        <strain evidence="1 2">Mu0053</strain>
    </source>
</reference>
<organism evidence="1 2">
    <name type="scientific">[Mycobacterium] burgundiense</name>
    <dbReference type="NCBI Taxonomy" id="3064286"/>
    <lineage>
        <taxon>Bacteria</taxon>
        <taxon>Bacillati</taxon>
        <taxon>Actinomycetota</taxon>
        <taxon>Actinomycetes</taxon>
        <taxon>Mycobacteriales</taxon>
        <taxon>Mycobacteriaceae</taxon>
        <taxon>Mycolicibacterium</taxon>
    </lineage>
</organism>
<proteinExistence type="predicted"/>
<dbReference type="InterPro" id="IPR045730">
    <property type="entry name" value="DUF6084"/>
</dbReference>
<evidence type="ECO:0000313" key="1">
    <source>
        <dbReference type="EMBL" id="CAJ1506972.1"/>
    </source>
</evidence>
<gene>
    <name evidence="1" type="ORF">MU0053_003354</name>
</gene>
<evidence type="ECO:0000313" key="2">
    <source>
        <dbReference type="Proteomes" id="UP001190465"/>
    </source>
</evidence>
<name>A0ABN9NIK2_9MYCO</name>
<sequence>MSLPARDDLIFSVLGVTPEPFAVTPVLTAKIGVSTGAENSGDPVHAIALRCQVRIEPVRRGYSDDEAARLLDLFGPRERWAHTQHTFLWQHAVAMVPGFVGTTTADLPLACTYDFEVSAAKYLHALRDGAVPLQFLFSGTVFRKGANGFWVQQVPWDCEDRHDLPVSQWRDLIEAHYPGKGWVRLDHDTIAALAAYKARRGLLDLDAAVASLLPVEEQVP</sequence>
<accession>A0ABN9NIK2</accession>
<dbReference type="EMBL" id="OY726397">
    <property type="protein sequence ID" value="CAJ1506972.1"/>
    <property type="molecule type" value="Genomic_DNA"/>
</dbReference>
<dbReference type="Pfam" id="PF19562">
    <property type="entry name" value="DUF6084"/>
    <property type="match status" value="1"/>
</dbReference>
<keyword evidence="2" id="KW-1185">Reference proteome</keyword>
<protein>
    <submittedName>
        <fullName evidence="1">DUF6084 family protein</fullName>
    </submittedName>
</protein>
<dbReference type="RefSeq" id="WP_308478746.1">
    <property type="nucleotide sequence ID" value="NZ_OY726397.1"/>
</dbReference>